<comment type="caution">
    <text evidence="1">The sequence shown here is derived from an EMBL/GenBank/DDBJ whole genome shotgun (WGS) entry which is preliminary data.</text>
</comment>
<protein>
    <submittedName>
        <fullName evidence="1">DUF1414 domain-containing protein</fullName>
    </submittedName>
</protein>
<dbReference type="InterPro" id="IPR009857">
    <property type="entry name" value="UPF0352"/>
</dbReference>
<name>A0AA42BLA0_9ALTE</name>
<dbReference type="Proteomes" id="UP001165413">
    <property type="component" value="Unassembled WGS sequence"/>
</dbReference>
<gene>
    <name evidence="1" type="ORF">NLF92_00230</name>
</gene>
<dbReference type="RefSeq" id="WP_254097660.1">
    <property type="nucleotide sequence ID" value="NZ_JANATA010000001.1"/>
</dbReference>
<organism evidence="1 2">
    <name type="scientific">Opacimonas viscosa</name>
    <dbReference type="NCBI Taxonomy" id="2961944"/>
    <lineage>
        <taxon>Bacteria</taxon>
        <taxon>Pseudomonadati</taxon>
        <taxon>Pseudomonadota</taxon>
        <taxon>Gammaproteobacteria</taxon>
        <taxon>Alteromonadales</taxon>
        <taxon>Alteromonadaceae</taxon>
        <taxon>Opacimonas</taxon>
    </lineage>
</organism>
<accession>A0AA42BLA0</accession>
<dbReference type="EMBL" id="JANATA010000001">
    <property type="protein sequence ID" value="MCP3427372.1"/>
    <property type="molecule type" value="Genomic_DNA"/>
</dbReference>
<evidence type="ECO:0000313" key="2">
    <source>
        <dbReference type="Proteomes" id="UP001165413"/>
    </source>
</evidence>
<dbReference type="AlphaFoldDB" id="A0AA42BLA0"/>
<reference evidence="1" key="1">
    <citation type="submission" date="2022-07" db="EMBL/GenBank/DDBJ databases">
        <title>Characterization of the Novel Bacterium Alteromonas immobilis LMIT006 and Alteromonas gregis LMIT007.</title>
        <authorList>
            <person name="Lin X."/>
        </authorList>
    </citation>
    <scope>NUCLEOTIDE SEQUENCE</scope>
    <source>
        <strain evidence="1">LMIT007</strain>
    </source>
</reference>
<dbReference type="InterPro" id="IPR023202">
    <property type="entry name" value="YejL_sf"/>
</dbReference>
<proteinExistence type="predicted"/>
<dbReference type="Gene3D" id="1.10.3390.10">
    <property type="entry name" value="YejL-like"/>
    <property type="match status" value="1"/>
</dbReference>
<dbReference type="Pfam" id="PF07208">
    <property type="entry name" value="DUF1414"/>
    <property type="match status" value="1"/>
</dbReference>
<evidence type="ECO:0000313" key="1">
    <source>
        <dbReference type="EMBL" id="MCP3427372.1"/>
    </source>
</evidence>
<dbReference type="SUPFAM" id="SSF158651">
    <property type="entry name" value="YejL-like"/>
    <property type="match status" value="1"/>
</dbReference>
<keyword evidence="2" id="KW-1185">Reference proteome</keyword>
<sequence>MPIQSKYDDEKFNEILQDVLLCLEKHQVNADLALMVLGNSLTHILNQQADVNVRQKMTEQFCAVLKKTTQG</sequence>